<dbReference type="InterPro" id="IPR011663">
    <property type="entry name" value="UTRA"/>
</dbReference>
<dbReference type="PANTHER" id="PTHR44846:SF1">
    <property type="entry name" value="MANNOSYL-D-GLYCERATE TRANSPORT_METABOLISM SYSTEM REPRESSOR MNGR-RELATED"/>
    <property type="match status" value="1"/>
</dbReference>
<sequence length="260" mass="29249">MEPTLPYVRIMSSQPLTESRPLDDDATGMPRYLQLSTLFRRMIESGQWQTDSQIPTVEELAAEYGVARATVRQALGRLDNEGLIARYRAKGTFVTYRPQEQLWCEVETDWSGLLRSRPGATIELLSEESGLQPPVFLNATGERARSYRRFKRRHSRDGKPFLVAYTYLDEALYKRVKREDLETKTALSLLSGIRGVKLEDVRQTLTIGAADVVTAKELGVPLNAPVAYVHRSAVDGSGKLVMVSDGTYRGDIVRLDIKLK</sequence>
<dbReference type="PANTHER" id="PTHR44846">
    <property type="entry name" value="MANNOSYL-D-GLYCERATE TRANSPORT/METABOLISM SYSTEM REPRESSOR MNGR-RELATED"/>
    <property type="match status" value="1"/>
</dbReference>
<dbReference type="EMBL" id="FUYM01000010">
    <property type="protein sequence ID" value="SKB98885.1"/>
    <property type="molecule type" value="Genomic_DNA"/>
</dbReference>
<dbReference type="PROSITE" id="PS50949">
    <property type="entry name" value="HTH_GNTR"/>
    <property type="match status" value="1"/>
</dbReference>
<dbReference type="Gene3D" id="1.10.10.10">
    <property type="entry name" value="Winged helix-like DNA-binding domain superfamily/Winged helix DNA-binding domain"/>
    <property type="match status" value="1"/>
</dbReference>
<dbReference type="GO" id="GO:0003700">
    <property type="term" value="F:DNA-binding transcription factor activity"/>
    <property type="evidence" value="ECO:0007669"/>
    <property type="project" value="InterPro"/>
</dbReference>
<dbReference type="SMART" id="SM00866">
    <property type="entry name" value="UTRA"/>
    <property type="match status" value="1"/>
</dbReference>
<evidence type="ECO:0000259" key="4">
    <source>
        <dbReference type="PROSITE" id="PS50949"/>
    </source>
</evidence>
<dbReference type="InterPro" id="IPR028978">
    <property type="entry name" value="Chorismate_lyase_/UTRA_dom_sf"/>
</dbReference>
<protein>
    <submittedName>
        <fullName evidence="5">GntR family transcriptional regulator</fullName>
    </submittedName>
</protein>
<dbReference type="GO" id="GO:0003677">
    <property type="term" value="F:DNA binding"/>
    <property type="evidence" value="ECO:0007669"/>
    <property type="project" value="UniProtKB-KW"/>
</dbReference>
<keyword evidence="2" id="KW-0238">DNA-binding</keyword>
<reference evidence="6" key="1">
    <citation type="submission" date="2017-02" db="EMBL/GenBank/DDBJ databases">
        <authorList>
            <person name="Varghese N."/>
            <person name="Submissions S."/>
        </authorList>
    </citation>
    <scope>NUCLEOTIDE SEQUENCE [LARGE SCALE GENOMIC DNA]</scope>
    <source>
        <strain evidence="6">UM2</strain>
    </source>
</reference>
<evidence type="ECO:0000313" key="6">
    <source>
        <dbReference type="Proteomes" id="UP000189818"/>
    </source>
</evidence>
<dbReference type="SMART" id="SM00345">
    <property type="entry name" value="HTH_GNTR"/>
    <property type="match status" value="1"/>
</dbReference>
<dbReference type="Gene3D" id="3.40.1410.10">
    <property type="entry name" value="Chorismate lyase-like"/>
    <property type="match status" value="1"/>
</dbReference>
<dbReference type="STRING" id="439228.SAMN06295920_110162"/>
<dbReference type="InterPro" id="IPR050679">
    <property type="entry name" value="Bact_HTH_transcr_reg"/>
</dbReference>
<dbReference type="AlphaFoldDB" id="A0A1T5FRS5"/>
<dbReference type="Proteomes" id="UP000189818">
    <property type="component" value="Unassembled WGS sequence"/>
</dbReference>
<keyword evidence="1" id="KW-0805">Transcription regulation</keyword>
<dbReference type="SUPFAM" id="SSF64288">
    <property type="entry name" value="Chorismate lyase-like"/>
    <property type="match status" value="1"/>
</dbReference>
<evidence type="ECO:0000256" key="3">
    <source>
        <dbReference type="ARBA" id="ARBA00023163"/>
    </source>
</evidence>
<accession>A0A1T5FRS5</accession>
<dbReference type="PRINTS" id="PR00035">
    <property type="entry name" value="HTHGNTR"/>
</dbReference>
<gene>
    <name evidence="5" type="ORF">SAMN06295920_110162</name>
</gene>
<keyword evidence="6" id="KW-1185">Reference proteome</keyword>
<evidence type="ECO:0000256" key="1">
    <source>
        <dbReference type="ARBA" id="ARBA00023015"/>
    </source>
</evidence>
<feature type="domain" description="HTH gntR-type" evidence="4">
    <location>
        <begin position="29"/>
        <end position="97"/>
    </location>
</feature>
<dbReference type="InterPro" id="IPR000524">
    <property type="entry name" value="Tscrpt_reg_HTH_GntR"/>
</dbReference>
<proteinExistence type="predicted"/>
<dbReference type="InterPro" id="IPR036388">
    <property type="entry name" value="WH-like_DNA-bd_sf"/>
</dbReference>
<evidence type="ECO:0000313" key="5">
    <source>
        <dbReference type="EMBL" id="SKB98885.1"/>
    </source>
</evidence>
<dbReference type="GO" id="GO:0045892">
    <property type="term" value="P:negative regulation of DNA-templated transcription"/>
    <property type="evidence" value="ECO:0007669"/>
    <property type="project" value="TreeGrafter"/>
</dbReference>
<dbReference type="Pfam" id="PF07702">
    <property type="entry name" value="UTRA"/>
    <property type="match status" value="1"/>
</dbReference>
<keyword evidence="3" id="KW-0804">Transcription</keyword>
<evidence type="ECO:0000256" key="2">
    <source>
        <dbReference type="ARBA" id="ARBA00023125"/>
    </source>
</evidence>
<name>A0A1T5FRS5_9SPHN</name>
<dbReference type="Pfam" id="PF00392">
    <property type="entry name" value="GntR"/>
    <property type="match status" value="1"/>
</dbReference>
<dbReference type="CDD" id="cd07377">
    <property type="entry name" value="WHTH_GntR"/>
    <property type="match status" value="1"/>
</dbReference>
<dbReference type="SUPFAM" id="SSF46785">
    <property type="entry name" value="Winged helix' DNA-binding domain"/>
    <property type="match status" value="1"/>
</dbReference>
<organism evidence="5 6">
    <name type="scientific">Rhizorhabdus histidinilytica</name>
    <dbReference type="NCBI Taxonomy" id="439228"/>
    <lineage>
        <taxon>Bacteria</taxon>
        <taxon>Pseudomonadati</taxon>
        <taxon>Pseudomonadota</taxon>
        <taxon>Alphaproteobacteria</taxon>
        <taxon>Sphingomonadales</taxon>
        <taxon>Sphingomonadaceae</taxon>
        <taxon>Rhizorhabdus</taxon>
    </lineage>
</organism>
<dbReference type="InterPro" id="IPR036390">
    <property type="entry name" value="WH_DNA-bd_sf"/>
</dbReference>